<dbReference type="Gene3D" id="1.10.10.60">
    <property type="entry name" value="Homeodomain-like"/>
    <property type="match status" value="2"/>
</dbReference>
<feature type="region of interest" description="Disordered" evidence="1">
    <location>
        <begin position="119"/>
        <end position="237"/>
    </location>
</feature>
<feature type="region of interest" description="Disordered" evidence="1">
    <location>
        <begin position="279"/>
        <end position="306"/>
    </location>
</feature>
<feature type="compositionally biased region" description="Basic and acidic residues" evidence="1">
    <location>
        <begin position="185"/>
        <end position="194"/>
    </location>
</feature>
<feature type="domain" description="Myb-like" evidence="2">
    <location>
        <begin position="10"/>
        <end position="53"/>
    </location>
</feature>
<evidence type="ECO:0000313" key="5">
    <source>
        <dbReference type="Proteomes" id="UP001489004"/>
    </source>
</evidence>
<dbReference type="GO" id="GO:0000978">
    <property type="term" value="F:RNA polymerase II cis-regulatory region sequence-specific DNA binding"/>
    <property type="evidence" value="ECO:0007669"/>
    <property type="project" value="TreeGrafter"/>
</dbReference>
<feature type="domain" description="Myb-like" evidence="2">
    <location>
        <begin position="54"/>
        <end position="104"/>
    </location>
</feature>
<feature type="domain" description="HTH myb-type" evidence="3">
    <location>
        <begin position="54"/>
        <end position="108"/>
    </location>
</feature>
<organism evidence="4 5">
    <name type="scientific">[Myrmecia] bisecta</name>
    <dbReference type="NCBI Taxonomy" id="41462"/>
    <lineage>
        <taxon>Eukaryota</taxon>
        <taxon>Viridiplantae</taxon>
        <taxon>Chlorophyta</taxon>
        <taxon>core chlorophytes</taxon>
        <taxon>Trebouxiophyceae</taxon>
        <taxon>Trebouxiales</taxon>
        <taxon>Trebouxiaceae</taxon>
        <taxon>Myrmecia</taxon>
    </lineage>
</organism>
<comment type="caution">
    <text evidence="4">The sequence shown here is derived from an EMBL/GenBank/DDBJ whole genome shotgun (WGS) entry which is preliminary data.</text>
</comment>
<gene>
    <name evidence="4" type="ORF">WJX72_002681</name>
</gene>
<dbReference type="PROSITE" id="PS51294">
    <property type="entry name" value="HTH_MYB"/>
    <property type="match status" value="2"/>
</dbReference>
<dbReference type="PROSITE" id="PS50090">
    <property type="entry name" value="MYB_LIKE"/>
    <property type="match status" value="2"/>
</dbReference>
<keyword evidence="5" id="KW-1185">Reference proteome</keyword>
<dbReference type="InterPro" id="IPR017930">
    <property type="entry name" value="Myb_dom"/>
</dbReference>
<dbReference type="InterPro" id="IPR009057">
    <property type="entry name" value="Homeodomain-like_sf"/>
</dbReference>
<evidence type="ECO:0000259" key="2">
    <source>
        <dbReference type="PROSITE" id="PS50090"/>
    </source>
</evidence>
<reference evidence="4 5" key="1">
    <citation type="journal article" date="2024" name="Nat. Commun.">
        <title>Phylogenomics reveals the evolutionary origins of lichenization in chlorophyte algae.</title>
        <authorList>
            <person name="Puginier C."/>
            <person name="Libourel C."/>
            <person name="Otte J."/>
            <person name="Skaloud P."/>
            <person name="Haon M."/>
            <person name="Grisel S."/>
            <person name="Petersen M."/>
            <person name="Berrin J.G."/>
            <person name="Delaux P.M."/>
            <person name="Dal Grande F."/>
            <person name="Keller J."/>
        </authorList>
    </citation>
    <scope>NUCLEOTIDE SEQUENCE [LARGE SCALE GENOMIC DNA]</scope>
    <source>
        <strain evidence="4 5">SAG 2043</strain>
    </source>
</reference>
<dbReference type="Proteomes" id="UP001489004">
    <property type="component" value="Unassembled WGS sequence"/>
</dbReference>
<feature type="compositionally biased region" description="Low complexity" evidence="1">
    <location>
        <begin position="132"/>
        <end position="160"/>
    </location>
</feature>
<evidence type="ECO:0000256" key="1">
    <source>
        <dbReference type="SAM" id="MobiDB-lite"/>
    </source>
</evidence>
<sequence>MQTTAASAVWSPEEDEQLRRLVEQHGVKKWALIAKELQTKKSKQCRRRWKNYLDADLKTAPWTPEEDATLIKGQKLFGNKWTEIAKLVGGRTDNAVKNRWASLCKKSSSLGVSVSEAATGASGASSDDDEGAPASTQGRAASPQLRQASAAARAPPTAFPKRPRVSRPQRSESTERASAPEQWEIEDRAPEEAGRASPHPRLQRVGPPSFRHLSIAIPEPPDHPPADGSHNSARSGPLSIRVYRDSLSEGERQLAQELNCMAAPVQIVLEPRPMTWDSLASARAPPRSGHGATPEAGWETAARGDSSPSDIVRWLAMGTGHSPEGFRPGLRSRLAPVAVGGVGGRRLGCA</sequence>
<dbReference type="PANTHER" id="PTHR45614">
    <property type="entry name" value="MYB PROTEIN-RELATED"/>
    <property type="match status" value="1"/>
</dbReference>
<feature type="domain" description="HTH myb-type" evidence="3">
    <location>
        <begin position="10"/>
        <end position="53"/>
    </location>
</feature>
<protein>
    <submittedName>
        <fullName evidence="4">Uncharacterized protein</fullName>
    </submittedName>
</protein>
<proteinExistence type="predicted"/>
<dbReference type="PANTHER" id="PTHR45614:SF76">
    <property type="entry name" value="TRANSCRIPTION FACTOR MYB124"/>
    <property type="match status" value="1"/>
</dbReference>
<dbReference type="SMART" id="SM00717">
    <property type="entry name" value="SANT"/>
    <property type="match status" value="2"/>
</dbReference>
<accession>A0AAW1QEJ0</accession>
<dbReference type="CDD" id="cd00167">
    <property type="entry name" value="SANT"/>
    <property type="match status" value="2"/>
</dbReference>
<dbReference type="SUPFAM" id="SSF46689">
    <property type="entry name" value="Homeodomain-like"/>
    <property type="match status" value="1"/>
</dbReference>
<dbReference type="Pfam" id="PF13921">
    <property type="entry name" value="Myb_DNA-bind_6"/>
    <property type="match status" value="1"/>
</dbReference>
<dbReference type="InterPro" id="IPR001005">
    <property type="entry name" value="SANT/Myb"/>
</dbReference>
<dbReference type="GO" id="GO:0000981">
    <property type="term" value="F:DNA-binding transcription factor activity, RNA polymerase II-specific"/>
    <property type="evidence" value="ECO:0007669"/>
    <property type="project" value="TreeGrafter"/>
</dbReference>
<dbReference type="GO" id="GO:0005634">
    <property type="term" value="C:nucleus"/>
    <property type="evidence" value="ECO:0007669"/>
    <property type="project" value="TreeGrafter"/>
</dbReference>
<evidence type="ECO:0000259" key="3">
    <source>
        <dbReference type="PROSITE" id="PS51294"/>
    </source>
</evidence>
<dbReference type="EMBL" id="JALJOR010000003">
    <property type="protein sequence ID" value="KAK9819809.1"/>
    <property type="molecule type" value="Genomic_DNA"/>
</dbReference>
<dbReference type="InterPro" id="IPR050560">
    <property type="entry name" value="MYB_TF"/>
</dbReference>
<name>A0AAW1QEJ0_9CHLO</name>
<evidence type="ECO:0000313" key="4">
    <source>
        <dbReference type="EMBL" id="KAK9819809.1"/>
    </source>
</evidence>
<dbReference type="AlphaFoldDB" id="A0AAW1QEJ0"/>